<dbReference type="OrthoDB" id="426718at2759"/>
<dbReference type="InterPro" id="IPR029058">
    <property type="entry name" value="AB_hydrolase_fold"/>
</dbReference>
<dbReference type="GO" id="GO:0006629">
    <property type="term" value="P:lipid metabolic process"/>
    <property type="evidence" value="ECO:0007669"/>
    <property type="project" value="InterPro"/>
</dbReference>
<name>A0A1M2W6J8_TRAPU</name>
<dbReference type="EMBL" id="MNAD01000159">
    <property type="protein sequence ID" value="OJT15446.1"/>
    <property type="molecule type" value="Genomic_DNA"/>
</dbReference>
<comment type="similarity">
    <text evidence="2">Belongs to the AB hydrolase superfamily. Lipase family. Class 3 subfamily.</text>
</comment>
<evidence type="ECO:0000259" key="6">
    <source>
        <dbReference type="Pfam" id="PF01764"/>
    </source>
</evidence>
<dbReference type="Proteomes" id="UP000184267">
    <property type="component" value="Unassembled WGS sequence"/>
</dbReference>
<dbReference type="PANTHER" id="PTHR45856">
    <property type="entry name" value="ALPHA/BETA-HYDROLASES SUPERFAMILY PROTEIN"/>
    <property type="match status" value="1"/>
</dbReference>
<feature type="chain" id="PRO_5012047218" evidence="5">
    <location>
        <begin position="25"/>
        <end position="272"/>
    </location>
</feature>
<dbReference type="OMA" id="YAGTASC"/>
<comment type="caution">
    <text evidence="7">The sequence shown here is derived from an EMBL/GenBank/DDBJ whole genome shotgun (WGS) entry which is preliminary data.</text>
</comment>
<evidence type="ECO:0000256" key="3">
    <source>
        <dbReference type="ARBA" id="ARBA00047591"/>
    </source>
</evidence>
<dbReference type="SUPFAM" id="SSF53474">
    <property type="entry name" value="alpha/beta-Hydrolases"/>
    <property type="match status" value="1"/>
</dbReference>
<evidence type="ECO:0000256" key="1">
    <source>
        <dbReference type="ARBA" id="ARBA00023157"/>
    </source>
</evidence>
<protein>
    <submittedName>
        <fullName evidence="7">Lipase</fullName>
    </submittedName>
</protein>
<dbReference type="Gene3D" id="3.40.50.1820">
    <property type="entry name" value="alpha/beta hydrolase"/>
    <property type="match status" value="1"/>
</dbReference>
<keyword evidence="8" id="KW-1185">Reference proteome</keyword>
<organism evidence="7 8">
    <name type="scientific">Trametes pubescens</name>
    <name type="common">White-rot fungus</name>
    <dbReference type="NCBI Taxonomy" id="154538"/>
    <lineage>
        <taxon>Eukaryota</taxon>
        <taxon>Fungi</taxon>
        <taxon>Dikarya</taxon>
        <taxon>Basidiomycota</taxon>
        <taxon>Agaricomycotina</taxon>
        <taxon>Agaricomycetes</taxon>
        <taxon>Polyporales</taxon>
        <taxon>Polyporaceae</taxon>
        <taxon>Trametes</taxon>
    </lineage>
</organism>
<comment type="catalytic activity">
    <reaction evidence="4">
        <text>a monoacylglycerol + H2O = glycerol + a fatty acid + H(+)</text>
        <dbReference type="Rhea" id="RHEA:15245"/>
        <dbReference type="ChEBI" id="CHEBI:15377"/>
        <dbReference type="ChEBI" id="CHEBI:15378"/>
        <dbReference type="ChEBI" id="CHEBI:17408"/>
        <dbReference type="ChEBI" id="CHEBI:17754"/>
        <dbReference type="ChEBI" id="CHEBI:28868"/>
    </reaction>
</comment>
<evidence type="ECO:0000313" key="8">
    <source>
        <dbReference type="Proteomes" id="UP000184267"/>
    </source>
</evidence>
<dbReference type="InterPro" id="IPR051218">
    <property type="entry name" value="Sec_MonoDiacylglyc_Lipase"/>
</dbReference>
<feature type="signal peptide" evidence="5">
    <location>
        <begin position="1"/>
        <end position="24"/>
    </location>
</feature>
<proteinExistence type="inferred from homology"/>
<comment type="catalytic activity">
    <reaction evidence="3">
        <text>a diacylglycerol + H2O = a monoacylglycerol + a fatty acid + H(+)</text>
        <dbReference type="Rhea" id="RHEA:32731"/>
        <dbReference type="ChEBI" id="CHEBI:15377"/>
        <dbReference type="ChEBI" id="CHEBI:15378"/>
        <dbReference type="ChEBI" id="CHEBI:17408"/>
        <dbReference type="ChEBI" id="CHEBI:18035"/>
        <dbReference type="ChEBI" id="CHEBI:28868"/>
    </reaction>
</comment>
<gene>
    <name evidence="7" type="ORF">TRAPUB_7991</name>
</gene>
<dbReference type="PANTHER" id="PTHR45856:SF25">
    <property type="entry name" value="FUNGAL LIPASE-LIKE DOMAIN-CONTAINING PROTEIN"/>
    <property type="match status" value="1"/>
</dbReference>
<reference evidence="7 8" key="1">
    <citation type="submission" date="2016-10" db="EMBL/GenBank/DDBJ databases">
        <title>Genome sequence of the basidiomycete white-rot fungus Trametes pubescens.</title>
        <authorList>
            <person name="Makela M.R."/>
            <person name="Granchi Z."/>
            <person name="Peng M."/>
            <person name="De Vries R.P."/>
            <person name="Grigoriev I."/>
            <person name="Riley R."/>
            <person name="Hilden K."/>
        </authorList>
    </citation>
    <scope>NUCLEOTIDE SEQUENCE [LARGE SCALE GENOMIC DNA]</scope>
    <source>
        <strain evidence="7 8">FBCC735</strain>
    </source>
</reference>
<dbReference type="STRING" id="154538.A0A1M2W6J8"/>
<dbReference type="CDD" id="cd00519">
    <property type="entry name" value="Lipase_3"/>
    <property type="match status" value="1"/>
</dbReference>
<keyword evidence="5" id="KW-0732">Signal</keyword>
<feature type="domain" description="Fungal lipase-type" evidence="6">
    <location>
        <begin position="106"/>
        <end position="246"/>
    </location>
</feature>
<evidence type="ECO:0000256" key="5">
    <source>
        <dbReference type="SAM" id="SignalP"/>
    </source>
</evidence>
<evidence type="ECO:0000313" key="7">
    <source>
        <dbReference type="EMBL" id="OJT15446.1"/>
    </source>
</evidence>
<accession>A0A1M2W6J8</accession>
<sequence>MMLASFAFGAFVPYLLVASGVGAAASPAVPAAQGITTLSSADIAAFLPYTHFAAVGYCPPSIALAWSCGANCQANPSFIPIAAGGDGDKVQFWYVGFNPPSGEIIVSHQGTNFSEIEPVLTDIDIILESLSSALFPGAPAGIQTHMGFTASQQKTAVDILQAVQTGLTKFSPKKVTVAAHSLGAAVGLLDAMFFRLHVPSDVAVRFVGYALPRVGNQVFADFVDGSGVQVQHINNMEDLVPILPGRFLGYHHPSGEIHIQDSGTWVSCPGTL</sequence>
<evidence type="ECO:0000256" key="2">
    <source>
        <dbReference type="ARBA" id="ARBA00043996"/>
    </source>
</evidence>
<evidence type="ECO:0000256" key="4">
    <source>
        <dbReference type="ARBA" id="ARBA00048461"/>
    </source>
</evidence>
<keyword evidence="1" id="KW-1015">Disulfide bond</keyword>
<dbReference type="Pfam" id="PF01764">
    <property type="entry name" value="Lipase_3"/>
    <property type="match status" value="1"/>
</dbReference>
<dbReference type="AlphaFoldDB" id="A0A1M2W6J8"/>
<dbReference type="InterPro" id="IPR002921">
    <property type="entry name" value="Fungal_lipase-type"/>
</dbReference>